<dbReference type="InterPro" id="IPR017911">
    <property type="entry name" value="MacB-like_ATP-bd"/>
</dbReference>
<reference evidence="5 6" key="1">
    <citation type="submission" date="2019-03" db="EMBL/GenBank/DDBJ databases">
        <title>Draft genome sequences of novel Actinobacteria.</title>
        <authorList>
            <person name="Sahin N."/>
            <person name="Ay H."/>
            <person name="Saygin H."/>
        </authorList>
    </citation>
    <scope>NUCLEOTIDE SEQUENCE [LARGE SCALE GENOMIC DNA]</scope>
    <source>
        <strain evidence="5 6">KC310</strain>
    </source>
</reference>
<keyword evidence="6" id="KW-1185">Reference proteome</keyword>
<proteinExistence type="predicted"/>
<evidence type="ECO:0000256" key="2">
    <source>
        <dbReference type="ARBA" id="ARBA00022741"/>
    </source>
</evidence>
<accession>A0A4R4VGZ7</accession>
<evidence type="ECO:0000313" key="5">
    <source>
        <dbReference type="EMBL" id="TDD01973.1"/>
    </source>
</evidence>
<evidence type="ECO:0000256" key="1">
    <source>
        <dbReference type="ARBA" id="ARBA00022448"/>
    </source>
</evidence>
<dbReference type="Pfam" id="PF00005">
    <property type="entry name" value="ABC_tran"/>
    <property type="match status" value="1"/>
</dbReference>
<dbReference type="InterPro" id="IPR027417">
    <property type="entry name" value="P-loop_NTPase"/>
</dbReference>
<dbReference type="Proteomes" id="UP000295258">
    <property type="component" value="Unassembled WGS sequence"/>
</dbReference>
<dbReference type="GO" id="GO:0005524">
    <property type="term" value="F:ATP binding"/>
    <property type="evidence" value="ECO:0007669"/>
    <property type="project" value="UniProtKB-KW"/>
</dbReference>
<comment type="caution">
    <text evidence="5">The sequence shown here is derived from an EMBL/GenBank/DDBJ whole genome shotgun (WGS) entry which is preliminary data.</text>
</comment>
<dbReference type="GO" id="GO:0098796">
    <property type="term" value="C:membrane protein complex"/>
    <property type="evidence" value="ECO:0007669"/>
    <property type="project" value="UniProtKB-ARBA"/>
</dbReference>
<dbReference type="GO" id="GO:0016887">
    <property type="term" value="F:ATP hydrolysis activity"/>
    <property type="evidence" value="ECO:0007669"/>
    <property type="project" value="InterPro"/>
</dbReference>
<dbReference type="InterPro" id="IPR017871">
    <property type="entry name" value="ABC_transporter-like_CS"/>
</dbReference>
<dbReference type="FunFam" id="3.40.50.300:FF:000032">
    <property type="entry name" value="Export ABC transporter ATP-binding protein"/>
    <property type="match status" value="1"/>
</dbReference>
<dbReference type="EMBL" id="SMKO01000070">
    <property type="protein sequence ID" value="TDD01973.1"/>
    <property type="molecule type" value="Genomic_DNA"/>
</dbReference>
<dbReference type="InterPro" id="IPR003593">
    <property type="entry name" value="AAA+_ATPase"/>
</dbReference>
<keyword evidence="1" id="KW-0813">Transport</keyword>
<evidence type="ECO:0000259" key="4">
    <source>
        <dbReference type="PROSITE" id="PS50893"/>
    </source>
</evidence>
<dbReference type="GO" id="GO:0022857">
    <property type="term" value="F:transmembrane transporter activity"/>
    <property type="evidence" value="ECO:0007669"/>
    <property type="project" value="UniProtKB-ARBA"/>
</dbReference>
<feature type="domain" description="ABC transporter" evidence="4">
    <location>
        <begin position="9"/>
        <end position="240"/>
    </location>
</feature>
<dbReference type="RefSeq" id="WP_132597571.1">
    <property type="nucleotide sequence ID" value="NZ_SMKO01000070.1"/>
</dbReference>
<dbReference type="AlphaFoldDB" id="A0A4R4VGZ7"/>
<organism evidence="5 6">
    <name type="scientific">Nonomuraea deserti</name>
    <dbReference type="NCBI Taxonomy" id="1848322"/>
    <lineage>
        <taxon>Bacteria</taxon>
        <taxon>Bacillati</taxon>
        <taxon>Actinomycetota</taxon>
        <taxon>Actinomycetes</taxon>
        <taxon>Streptosporangiales</taxon>
        <taxon>Streptosporangiaceae</taxon>
        <taxon>Nonomuraea</taxon>
    </lineage>
</organism>
<dbReference type="SUPFAM" id="SSF52540">
    <property type="entry name" value="P-loop containing nucleoside triphosphate hydrolases"/>
    <property type="match status" value="1"/>
</dbReference>
<evidence type="ECO:0000256" key="3">
    <source>
        <dbReference type="ARBA" id="ARBA00022840"/>
    </source>
</evidence>
<dbReference type="PROSITE" id="PS00211">
    <property type="entry name" value="ABC_TRANSPORTER_1"/>
    <property type="match status" value="1"/>
</dbReference>
<protein>
    <submittedName>
        <fullName evidence="5">ABC transporter ATP-binding protein</fullName>
    </submittedName>
</protein>
<gene>
    <name evidence="5" type="ORF">E1292_24580</name>
</gene>
<dbReference type="PROSITE" id="PS50893">
    <property type="entry name" value="ABC_TRANSPORTER_2"/>
    <property type="match status" value="1"/>
</dbReference>
<keyword evidence="3 5" id="KW-0067">ATP-binding</keyword>
<dbReference type="GO" id="GO:0005886">
    <property type="term" value="C:plasma membrane"/>
    <property type="evidence" value="ECO:0007669"/>
    <property type="project" value="TreeGrafter"/>
</dbReference>
<evidence type="ECO:0000313" key="6">
    <source>
        <dbReference type="Proteomes" id="UP000295258"/>
    </source>
</evidence>
<dbReference type="PANTHER" id="PTHR24220:SF685">
    <property type="entry name" value="ABC TRANSPORTER RELATED"/>
    <property type="match status" value="1"/>
</dbReference>
<dbReference type="Gene3D" id="3.40.50.300">
    <property type="entry name" value="P-loop containing nucleotide triphosphate hydrolases"/>
    <property type="match status" value="1"/>
</dbReference>
<dbReference type="SMART" id="SM00382">
    <property type="entry name" value="AAA"/>
    <property type="match status" value="1"/>
</dbReference>
<name>A0A4R4VGZ7_9ACTN</name>
<dbReference type="InterPro" id="IPR003439">
    <property type="entry name" value="ABC_transporter-like_ATP-bd"/>
</dbReference>
<sequence>MSGDAEPVVRLRGVGKVYGTGPSAVTALRDLDHDFARGSFTAVMGRSGSGKTTLLQCAAGLTRPTSGSVSVGGADLSTLGEAELSGMRGLRIGFVFQAFNLLPALTARENIELPLRLAGRPPAPGRVDELVDRMGIAGHVHRRPHELSGGQQQRAAICRALVAGPEVVFADEPTGNLDTGSGREILAVLRFVVDAMGQTVIMVTHDPAVASRADRVLLLSDGRLVDIVESPTAEKIVTGLEARR</sequence>
<dbReference type="PANTHER" id="PTHR24220">
    <property type="entry name" value="IMPORT ATP-BINDING PROTEIN"/>
    <property type="match status" value="1"/>
</dbReference>
<dbReference type="InterPro" id="IPR015854">
    <property type="entry name" value="ABC_transpr_LolD-like"/>
</dbReference>
<keyword evidence="2" id="KW-0547">Nucleotide-binding</keyword>
<dbReference type="CDD" id="cd03255">
    <property type="entry name" value="ABC_MJ0796_LolCDE_FtsE"/>
    <property type="match status" value="1"/>
</dbReference>